<dbReference type="GO" id="GO:0004527">
    <property type="term" value="F:exonuclease activity"/>
    <property type="evidence" value="ECO:0007669"/>
    <property type="project" value="UniProtKB-KW"/>
</dbReference>
<dbReference type="PANTHER" id="PTHR15822">
    <property type="entry name" value="TRAF AND TNF RECEPTOR-ASSOCIATED PROTEIN"/>
    <property type="match status" value="1"/>
</dbReference>
<dbReference type="InterPro" id="IPR005135">
    <property type="entry name" value="Endo/exonuclease/phosphatase"/>
</dbReference>
<protein>
    <submittedName>
        <fullName evidence="3">Endonuclease/exonuclease/phosphatase</fullName>
    </submittedName>
    <submittedName>
        <fullName evidence="4">Maltose 6'-phosphate phosphatase</fullName>
    </submittedName>
</protein>
<keyword evidence="3" id="KW-0269">Exonuclease</keyword>
<dbReference type="STRING" id="640938.TR210_1035"/>
<accession>A0A143YL01</accession>
<dbReference type="PANTHER" id="PTHR15822:SF23">
    <property type="entry name" value="ENDONUCLEASE_EXONUCLEASE_PHOSPHATASE FAMILY PROTEIN"/>
    <property type="match status" value="1"/>
</dbReference>
<evidence type="ECO:0000313" key="5">
    <source>
        <dbReference type="Proteomes" id="UP000076878"/>
    </source>
</evidence>
<reference evidence="4 6" key="2">
    <citation type="submission" date="2016-10" db="EMBL/GenBank/DDBJ databases">
        <authorList>
            <person name="Varghese N."/>
            <person name="Submissions S."/>
        </authorList>
    </citation>
    <scope>NUCLEOTIDE SEQUENCE [LARGE SCALE GENOMIC DNA]</scope>
    <source>
        <strain evidence="4 6">DSM 22150</strain>
    </source>
</reference>
<organism evidence="3 5">
    <name type="scientific">Trichococcus ilyis</name>
    <dbReference type="NCBI Taxonomy" id="640938"/>
    <lineage>
        <taxon>Bacteria</taxon>
        <taxon>Bacillati</taxon>
        <taxon>Bacillota</taxon>
        <taxon>Bacilli</taxon>
        <taxon>Lactobacillales</taxon>
        <taxon>Carnobacteriaceae</taxon>
        <taxon>Trichococcus</taxon>
    </lineage>
</organism>
<reference evidence="3 5" key="1">
    <citation type="submission" date="2016-02" db="EMBL/GenBank/DDBJ databases">
        <authorList>
            <person name="Wen L."/>
            <person name="He K."/>
            <person name="Yang H."/>
        </authorList>
    </citation>
    <scope>NUCLEOTIDE SEQUENCE [LARGE SCALE GENOMIC DNA]</scope>
    <source>
        <strain evidence="3">Trichococcus_R210</strain>
    </source>
</reference>
<evidence type="ECO:0000313" key="3">
    <source>
        <dbReference type="EMBL" id="CZQ92374.1"/>
    </source>
</evidence>
<evidence type="ECO:0000256" key="1">
    <source>
        <dbReference type="ARBA" id="ARBA00022801"/>
    </source>
</evidence>
<dbReference type="SUPFAM" id="SSF56219">
    <property type="entry name" value="DNase I-like"/>
    <property type="match status" value="1"/>
</dbReference>
<dbReference type="Proteomes" id="UP000199280">
    <property type="component" value="Unassembled WGS sequence"/>
</dbReference>
<dbReference type="EMBL" id="FNYT01000005">
    <property type="protein sequence ID" value="SEI95899.1"/>
    <property type="molecule type" value="Genomic_DNA"/>
</dbReference>
<dbReference type="InterPro" id="IPR036691">
    <property type="entry name" value="Endo/exonu/phosph_ase_sf"/>
</dbReference>
<evidence type="ECO:0000313" key="4">
    <source>
        <dbReference type="EMBL" id="SEI95899.1"/>
    </source>
</evidence>
<dbReference type="InterPro" id="IPR051547">
    <property type="entry name" value="TDP2-like"/>
</dbReference>
<gene>
    <name evidence="4" type="ORF">SAMN05216375_105116</name>
    <name evidence="3" type="ORF">TR210_1035</name>
</gene>
<evidence type="ECO:0000259" key="2">
    <source>
        <dbReference type="Pfam" id="PF03372"/>
    </source>
</evidence>
<keyword evidence="1" id="KW-0378">Hydrolase</keyword>
<dbReference type="GO" id="GO:0004519">
    <property type="term" value="F:endonuclease activity"/>
    <property type="evidence" value="ECO:0007669"/>
    <property type="project" value="UniProtKB-KW"/>
</dbReference>
<dbReference type="Pfam" id="PF03372">
    <property type="entry name" value="Exo_endo_phos"/>
    <property type="match status" value="1"/>
</dbReference>
<dbReference type="RefSeq" id="WP_068622257.1">
    <property type="nucleotide sequence ID" value="NZ_FJNB01000006.1"/>
</dbReference>
<dbReference type="OrthoDB" id="9812537at2"/>
<dbReference type="AlphaFoldDB" id="A0A143YL01"/>
<dbReference type="CDD" id="cd09079">
    <property type="entry name" value="RgfB-like"/>
    <property type="match status" value="1"/>
</dbReference>
<dbReference type="EMBL" id="FJNB01000006">
    <property type="protein sequence ID" value="CZQ92374.1"/>
    <property type="molecule type" value="Genomic_DNA"/>
</dbReference>
<dbReference type="Proteomes" id="UP000076878">
    <property type="component" value="Unassembled WGS sequence"/>
</dbReference>
<keyword evidence="3" id="KW-0540">Nuclease</keyword>
<evidence type="ECO:0000313" key="6">
    <source>
        <dbReference type="Proteomes" id="UP000199280"/>
    </source>
</evidence>
<feature type="domain" description="Endonuclease/exonuclease/phosphatase" evidence="2">
    <location>
        <begin position="23"/>
        <end position="272"/>
    </location>
</feature>
<dbReference type="Gene3D" id="3.60.10.10">
    <property type="entry name" value="Endonuclease/exonuclease/phosphatase"/>
    <property type="match status" value="1"/>
</dbReference>
<keyword evidence="3" id="KW-0255">Endonuclease</keyword>
<name>A0A143YL01_9LACT</name>
<proteinExistence type="predicted"/>
<keyword evidence="6" id="KW-1185">Reference proteome</keyword>
<sequence>MKLLTLNTHSWMESNSKQKMNWLAQHIAAEQYDVIAFQEVNQSRFAPEATAENDPYYFPGKTKPAIRKNNFAFVLQQTLLKMGTAYYWTWFPCHLGYRLYDEGVAIFSRHPIKKLHGYVISSKQPYFSQKRRGVAGIEITNQNERMLFYSCHLSGWQDNKRNHFLEEWVRLETALTTLHPDQKIVLLGDFNASANRRGKGYDWITKISGWQDTYALAPIRKGKFTFPSHRTGAILQKQHPRRIDYILCNYKPTVLSAEILFDGKDTPLISDHCGLKVSLDSLAH</sequence>